<dbReference type="Proteomes" id="UP000007819">
    <property type="component" value="Chromosome X"/>
</dbReference>
<evidence type="ECO:0000256" key="6">
    <source>
        <dbReference type="SAM" id="MobiDB-lite"/>
    </source>
</evidence>
<dbReference type="AlphaFoldDB" id="A0A8R2B6G5"/>
<sequence>MIAKFNYVIYVLIVDFNDKRNDKAFCDLCEDNSNKVLCCAGASTGSFGRHLKQIHNMSRSSQNPSDDNCHEDEECNTVVNLTQCSLSSSNNLNTECSSSSSEFREPQPRKRRRTYIDKNIERNRICSSKRTEEIHQALAKMIAMNQMPLSFCSSSGFKQFMSIVEPNYIICKEGAIKQRLKGLKSSAEEIIEKRIKRCQESSNLSNQLETTFNKWDISQKIMSVVTDNAKNVLNAVDLLDNITENNDLTCAAHSLQLPVNNARNHSNLASQYLKDKQEQLGFPTESLIQSCKTRWNSIFMMLDRLYKNRCPISNVLADRSMTTAAMAHKFEVRAPMDRCRNVNTIA</sequence>
<keyword evidence="8" id="KW-1185">Reference proteome</keyword>
<evidence type="ECO:0000313" key="7">
    <source>
        <dbReference type="EnsemblMetazoa" id="XP_008183652.1"/>
    </source>
</evidence>
<evidence type="ECO:0000256" key="1">
    <source>
        <dbReference type="ARBA" id="ARBA00004123"/>
    </source>
</evidence>
<comment type="subcellular location">
    <subcellularLocation>
        <location evidence="1">Nucleus</location>
    </subcellularLocation>
</comment>
<proteinExistence type="predicted"/>
<evidence type="ECO:0000256" key="5">
    <source>
        <dbReference type="ARBA" id="ARBA00023242"/>
    </source>
</evidence>
<feature type="compositionally biased region" description="Polar residues" evidence="6">
    <location>
        <begin position="88"/>
        <end position="101"/>
    </location>
</feature>
<protein>
    <submittedName>
        <fullName evidence="7">Uncharacterized protein</fullName>
    </submittedName>
</protein>
<accession>A0A8R2B6G5</accession>
<keyword evidence="4" id="KW-0862">Zinc</keyword>
<dbReference type="GO" id="GO:0008270">
    <property type="term" value="F:zinc ion binding"/>
    <property type="evidence" value="ECO:0007669"/>
    <property type="project" value="UniProtKB-KW"/>
</dbReference>
<dbReference type="SUPFAM" id="SSF140996">
    <property type="entry name" value="Hermes dimerisation domain"/>
    <property type="match status" value="1"/>
</dbReference>
<reference evidence="8" key="1">
    <citation type="submission" date="2010-06" db="EMBL/GenBank/DDBJ databases">
        <authorList>
            <person name="Jiang H."/>
            <person name="Abraham K."/>
            <person name="Ali S."/>
            <person name="Alsbrooks S.L."/>
            <person name="Anim B.N."/>
            <person name="Anosike U.S."/>
            <person name="Attaway T."/>
            <person name="Bandaranaike D.P."/>
            <person name="Battles P.K."/>
            <person name="Bell S.N."/>
            <person name="Bell A.V."/>
            <person name="Beltran B."/>
            <person name="Bickham C."/>
            <person name="Bustamante Y."/>
            <person name="Caleb T."/>
            <person name="Canada A."/>
            <person name="Cardenas V."/>
            <person name="Carter K."/>
            <person name="Chacko J."/>
            <person name="Chandrabose M.N."/>
            <person name="Chavez D."/>
            <person name="Chavez A."/>
            <person name="Chen L."/>
            <person name="Chu H.-S."/>
            <person name="Claassen K.J."/>
            <person name="Cockrell R."/>
            <person name="Collins M."/>
            <person name="Cooper J.A."/>
            <person name="Cree A."/>
            <person name="Curry S.M."/>
            <person name="Da Y."/>
            <person name="Dao M.D."/>
            <person name="Das B."/>
            <person name="Davila M.-L."/>
            <person name="Davy-Carroll L."/>
            <person name="Denson S."/>
            <person name="Dinh H."/>
            <person name="Ebong V.E."/>
            <person name="Edwards J.R."/>
            <person name="Egan A."/>
            <person name="El-Daye J."/>
            <person name="Escobedo L."/>
            <person name="Fernandez S."/>
            <person name="Fernando P.R."/>
            <person name="Flagg N."/>
            <person name="Forbes L.D."/>
            <person name="Fowler R.G."/>
            <person name="Fu Q."/>
            <person name="Gabisi R.A."/>
            <person name="Ganer J."/>
            <person name="Garbino Pronczuk A."/>
            <person name="Garcia R.M."/>
            <person name="Garner T."/>
            <person name="Garrett T.E."/>
            <person name="Gonzalez D.A."/>
            <person name="Hamid H."/>
            <person name="Hawkins E.S."/>
            <person name="Hirani K."/>
            <person name="Hogues M.E."/>
            <person name="Hollins B."/>
            <person name="Hsiao C.-H."/>
            <person name="Jabil R."/>
            <person name="James M.L."/>
            <person name="Jhangiani S.N."/>
            <person name="Johnson B."/>
            <person name="Johnson Q."/>
            <person name="Joshi V."/>
            <person name="Kalu J.B."/>
            <person name="Kam C."/>
            <person name="Kashfia A."/>
            <person name="Keebler J."/>
            <person name="Kisamo H."/>
            <person name="Kovar C.L."/>
            <person name="Lago L.A."/>
            <person name="Lai C.-Y."/>
            <person name="Laidlaw J."/>
            <person name="Lara F."/>
            <person name="Le T.-K."/>
            <person name="Lee S.L."/>
            <person name="Legall F.H."/>
            <person name="Lemon S.J."/>
            <person name="Lewis L.R."/>
            <person name="Li B."/>
            <person name="Liu Y."/>
            <person name="Liu Y.-S."/>
            <person name="Lopez J."/>
            <person name="Lozado R.J."/>
            <person name="Lu J."/>
            <person name="Madu R.C."/>
            <person name="Maheshwari M."/>
            <person name="Maheshwari R."/>
            <person name="Malloy K."/>
            <person name="Martinez E."/>
            <person name="Mathew T."/>
            <person name="Mercado I.C."/>
            <person name="Mercado C."/>
            <person name="Meyer B."/>
            <person name="Montgomery K."/>
            <person name="Morgan M.B."/>
            <person name="Munidasa M."/>
            <person name="Nazareth L.V."/>
            <person name="Nelson J."/>
            <person name="Ng B.M."/>
            <person name="Nguyen N.B."/>
            <person name="Nguyen P.Q."/>
            <person name="Nguyen T."/>
            <person name="Obregon M."/>
            <person name="Okwuonu G.O."/>
            <person name="Onwere C.G."/>
            <person name="Orozco G."/>
            <person name="Parra A."/>
            <person name="Patel S."/>
            <person name="Patil S."/>
            <person name="Perez A."/>
            <person name="Perez Y."/>
            <person name="Pham C."/>
            <person name="Primus E.L."/>
            <person name="Pu L.-L."/>
            <person name="Puazo M."/>
            <person name="Qin X."/>
            <person name="Quiroz J.B."/>
            <person name="Reese J."/>
            <person name="Richards S."/>
            <person name="Rives C.M."/>
            <person name="Robberts R."/>
            <person name="Ruiz S.J."/>
            <person name="Ruiz M.J."/>
            <person name="Santibanez J."/>
            <person name="Schneider B.W."/>
            <person name="Sisson I."/>
            <person name="Smith M."/>
            <person name="Sodergren E."/>
            <person name="Song X.-Z."/>
            <person name="Song B.B."/>
            <person name="Summersgill H."/>
            <person name="Thelus R."/>
            <person name="Thornton R.D."/>
            <person name="Trejos Z.Y."/>
            <person name="Usmani K."/>
            <person name="Vattathil S."/>
            <person name="Villasana D."/>
            <person name="Walker D.L."/>
            <person name="Wang S."/>
            <person name="Wang K."/>
            <person name="White C.S."/>
            <person name="Williams A.C."/>
            <person name="Williamson J."/>
            <person name="Wilson K."/>
            <person name="Woghiren I.O."/>
            <person name="Woodworth J.R."/>
            <person name="Worley K.C."/>
            <person name="Wright R.A."/>
            <person name="Wu W."/>
            <person name="Young L."/>
            <person name="Zhang L."/>
            <person name="Zhang J."/>
            <person name="Zhu Y."/>
            <person name="Muzny D.M."/>
            <person name="Weinstock G."/>
            <person name="Gibbs R.A."/>
        </authorList>
    </citation>
    <scope>NUCLEOTIDE SEQUENCE [LARGE SCALE GENOMIC DNA]</scope>
    <source>
        <strain evidence="8">LSR1</strain>
    </source>
</reference>
<dbReference type="SUPFAM" id="SSF53098">
    <property type="entry name" value="Ribonuclease H-like"/>
    <property type="match status" value="1"/>
</dbReference>
<dbReference type="KEGG" id="api:103309596"/>
<organism evidence="7 8">
    <name type="scientific">Acyrthosiphon pisum</name>
    <name type="common">Pea aphid</name>
    <dbReference type="NCBI Taxonomy" id="7029"/>
    <lineage>
        <taxon>Eukaryota</taxon>
        <taxon>Metazoa</taxon>
        <taxon>Ecdysozoa</taxon>
        <taxon>Arthropoda</taxon>
        <taxon>Hexapoda</taxon>
        <taxon>Insecta</taxon>
        <taxon>Pterygota</taxon>
        <taxon>Neoptera</taxon>
        <taxon>Paraneoptera</taxon>
        <taxon>Hemiptera</taxon>
        <taxon>Sternorrhyncha</taxon>
        <taxon>Aphidomorpha</taxon>
        <taxon>Aphidoidea</taxon>
        <taxon>Aphididae</taxon>
        <taxon>Macrosiphini</taxon>
        <taxon>Acyrthosiphon</taxon>
    </lineage>
</organism>
<dbReference type="OrthoDB" id="6614575at2759"/>
<dbReference type="InterPro" id="IPR012337">
    <property type="entry name" value="RNaseH-like_sf"/>
</dbReference>
<reference evidence="7" key="2">
    <citation type="submission" date="2022-06" db="UniProtKB">
        <authorList>
            <consortium name="EnsemblMetazoa"/>
        </authorList>
    </citation>
    <scope>IDENTIFICATION</scope>
</reference>
<dbReference type="InterPro" id="IPR052035">
    <property type="entry name" value="ZnF_BED_domain_contain"/>
</dbReference>
<feature type="region of interest" description="Disordered" evidence="6">
    <location>
        <begin position="88"/>
        <end position="110"/>
    </location>
</feature>
<dbReference type="PANTHER" id="PTHR46481:SF10">
    <property type="entry name" value="ZINC FINGER BED DOMAIN-CONTAINING PROTEIN 39"/>
    <property type="match status" value="1"/>
</dbReference>
<dbReference type="RefSeq" id="XP_008183652.1">
    <property type="nucleotide sequence ID" value="XM_008185430.1"/>
</dbReference>
<keyword evidence="2" id="KW-0479">Metal-binding</keyword>
<dbReference type="EnsemblMetazoa" id="XM_008185430.1">
    <property type="protein sequence ID" value="XP_008183652.1"/>
    <property type="gene ID" value="LOC103309596"/>
</dbReference>
<evidence type="ECO:0000313" key="8">
    <source>
        <dbReference type="Proteomes" id="UP000007819"/>
    </source>
</evidence>
<keyword evidence="5" id="KW-0539">Nucleus</keyword>
<dbReference type="GO" id="GO:0005634">
    <property type="term" value="C:nucleus"/>
    <property type="evidence" value="ECO:0007669"/>
    <property type="project" value="UniProtKB-SubCell"/>
</dbReference>
<dbReference type="PANTHER" id="PTHR46481">
    <property type="entry name" value="ZINC FINGER BED DOMAIN-CONTAINING PROTEIN 4"/>
    <property type="match status" value="1"/>
</dbReference>
<evidence type="ECO:0000256" key="4">
    <source>
        <dbReference type="ARBA" id="ARBA00022833"/>
    </source>
</evidence>
<keyword evidence="3" id="KW-0863">Zinc-finger</keyword>
<evidence type="ECO:0000256" key="3">
    <source>
        <dbReference type="ARBA" id="ARBA00022771"/>
    </source>
</evidence>
<evidence type="ECO:0000256" key="2">
    <source>
        <dbReference type="ARBA" id="ARBA00022723"/>
    </source>
</evidence>
<name>A0A8R2B6G5_ACYPI</name>
<dbReference type="GeneID" id="103309596"/>